<reference evidence="2 3" key="1">
    <citation type="submission" date="2024-10" db="EMBL/GenBank/DDBJ databases">
        <title>Updated reference genomes for cyclostephanoid diatoms.</title>
        <authorList>
            <person name="Roberts W.R."/>
            <person name="Alverson A.J."/>
        </authorList>
    </citation>
    <scope>NUCLEOTIDE SEQUENCE [LARGE SCALE GENOMIC DNA]</scope>
    <source>
        <strain evidence="2 3">AJA276-08</strain>
    </source>
</reference>
<dbReference type="SUPFAM" id="SSF48403">
    <property type="entry name" value="Ankyrin repeat"/>
    <property type="match status" value="1"/>
</dbReference>
<evidence type="ECO:0008006" key="4">
    <source>
        <dbReference type="Google" id="ProtNLM"/>
    </source>
</evidence>
<dbReference type="AlphaFoldDB" id="A0ABD3MG67"/>
<dbReference type="PANTHER" id="PTHR24183">
    <property type="entry name" value="FIBRONECTIN TYPE 3 AND ANKYRIN REPEAT DOMAINS PROTEIN 1"/>
    <property type="match status" value="1"/>
</dbReference>
<protein>
    <recommendedName>
        <fullName evidence="4">PDZ domain-containing protein</fullName>
    </recommendedName>
</protein>
<proteinExistence type="predicted"/>
<evidence type="ECO:0000256" key="1">
    <source>
        <dbReference type="SAM" id="MobiDB-lite"/>
    </source>
</evidence>
<comment type="caution">
    <text evidence="2">The sequence shown here is derived from an EMBL/GenBank/DDBJ whole genome shotgun (WGS) entry which is preliminary data.</text>
</comment>
<dbReference type="Pfam" id="PF12796">
    <property type="entry name" value="Ank_2"/>
    <property type="match status" value="1"/>
</dbReference>
<gene>
    <name evidence="2" type="ORF">ACHAW5_001306</name>
</gene>
<name>A0ABD3MG67_9STRA</name>
<feature type="compositionally biased region" description="Polar residues" evidence="1">
    <location>
        <begin position="16"/>
        <end position="55"/>
    </location>
</feature>
<dbReference type="Gene3D" id="1.25.40.20">
    <property type="entry name" value="Ankyrin repeat-containing domain"/>
    <property type="match status" value="1"/>
</dbReference>
<keyword evidence="3" id="KW-1185">Reference proteome</keyword>
<dbReference type="PANTHER" id="PTHR24183:SF1">
    <property type="entry name" value="FIBRONECTIN TYPE 3 AND ANKYRIN REPEAT DOMAINS PROTEIN 1"/>
    <property type="match status" value="1"/>
</dbReference>
<dbReference type="Proteomes" id="UP001530315">
    <property type="component" value="Unassembled WGS sequence"/>
</dbReference>
<dbReference type="SMART" id="SM00248">
    <property type="entry name" value="ANK"/>
    <property type="match status" value="2"/>
</dbReference>
<accession>A0ABD3MG67</accession>
<dbReference type="InterPro" id="IPR002110">
    <property type="entry name" value="Ankyrin_rpt"/>
</dbReference>
<evidence type="ECO:0000313" key="3">
    <source>
        <dbReference type="Proteomes" id="UP001530315"/>
    </source>
</evidence>
<dbReference type="EMBL" id="JALLAZ020001817">
    <property type="protein sequence ID" value="KAL3762778.1"/>
    <property type="molecule type" value="Genomic_DNA"/>
</dbReference>
<feature type="region of interest" description="Disordered" evidence="1">
    <location>
        <begin position="1"/>
        <end position="70"/>
    </location>
</feature>
<organism evidence="2 3">
    <name type="scientific">Stephanodiscus triporus</name>
    <dbReference type="NCBI Taxonomy" id="2934178"/>
    <lineage>
        <taxon>Eukaryota</taxon>
        <taxon>Sar</taxon>
        <taxon>Stramenopiles</taxon>
        <taxon>Ochrophyta</taxon>
        <taxon>Bacillariophyta</taxon>
        <taxon>Coscinodiscophyceae</taxon>
        <taxon>Thalassiosirophycidae</taxon>
        <taxon>Stephanodiscales</taxon>
        <taxon>Stephanodiscaceae</taxon>
        <taxon>Stephanodiscus</taxon>
    </lineage>
</organism>
<feature type="compositionally biased region" description="Low complexity" evidence="1">
    <location>
        <begin position="1"/>
        <end position="15"/>
    </location>
</feature>
<evidence type="ECO:0000313" key="2">
    <source>
        <dbReference type="EMBL" id="KAL3762778.1"/>
    </source>
</evidence>
<sequence length="799" mass="90420">MSSLRLALKASLADSQNHSWSSPSSLKRKGNSSPTSVTSACDAKSSSTQSSTVHEASSAKDEDGPAKTAEPRVSLYASVAFPPEGKVSDREFIRLAIEESINNHKAPNAHEFIQNISDGHLPMHDARVPSSTMTTPEQTPQLSRDEVKQTILPTDATQIPKIAVVASNRLPSQNTIDSVPPSGFVSSTPMLRVDITLERSAGMHSWGLVFIKENAGLAFIVRVIPPTKDGPTVTWCQVTNSATKPSSAQYDEETRLRDASLLKPYLIPGDAITSINGIPLSAFPNSSGFASYIREHCLRKMTIVALRHEIVWAAQNEISRSMTQEQLADTEAMTARVSKSVQKVWRRVLASVTGDGQNPVKRKSISHPTIMKRRKITSTELVFRGGDGNSTPFCDDGKRVNDMSSVVHDFWLANGYESFKFWHTSSKEKWARSYTWHKEKDVDSTVLRDFWLSNGFESFDKWHSTSKAKWARSYTWHKERRNAFQSTCKKEVHFPSEASTQTLLDEFETWLGVRKNQWRLERRKRQRQRLEDSQASSFAANDMYIDEMLEDEELKKIEGASQPMDIMWVFDSQRGAPDDVIANMMSYLCPSEHGILLCLSYTSNSLFKQRDDMWRTLFPSHWVVPRRPRQSWCTMYITKIRAEEEASRKRSDDLLVKAHVIIEKGDHLNKFEKLINKAEKDFEFSVNYVSGVVLERNSMLNLAIIDRRHKITKWLIEEKGADIESCDRGQFTPLMNAAWNGDKYITRYLLAKGSDRTKFGYNHSSQGLAPPKFEGLTAEGWARKRGHDEVAELIRLGLA</sequence>
<dbReference type="InterPro" id="IPR036770">
    <property type="entry name" value="Ankyrin_rpt-contain_sf"/>
</dbReference>